<evidence type="ECO:0000313" key="1">
    <source>
        <dbReference type="EMBL" id="KKM90659.1"/>
    </source>
</evidence>
<comment type="caution">
    <text evidence="1">The sequence shown here is derived from an EMBL/GenBank/DDBJ whole genome shotgun (WGS) entry which is preliminary data.</text>
</comment>
<organism evidence="1">
    <name type="scientific">marine sediment metagenome</name>
    <dbReference type="NCBI Taxonomy" id="412755"/>
    <lineage>
        <taxon>unclassified sequences</taxon>
        <taxon>metagenomes</taxon>
        <taxon>ecological metagenomes</taxon>
    </lineage>
</organism>
<sequence>MLEQVVLPFGPKPLRADVPDETLVKQRDMLGAINLAAAESGLNNEAIYPVLGIEKAAFSKSMSGSNHFPANSLDKFCDAVGNEIVLRWWAQKRGYKLVKLKSTLEEENELLRLEVADLKRDKQTILEFAKSLK</sequence>
<gene>
    <name evidence="1" type="ORF">LCGC14_1236390</name>
</gene>
<protein>
    <submittedName>
        <fullName evidence="1">Uncharacterized protein</fullName>
    </submittedName>
</protein>
<dbReference type="AlphaFoldDB" id="A0A0F9L765"/>
<accession>A0A0F9L765</accession>
<dbReference type="EMBL" id="LAZR01006644">
    <property type="protein sequence ID" value="KKM90659.1"/>
    <property type="molecule type" value="Genomic_DNA"/>
</dbReference>
<reference evidence="1" key="1">
    <citation type="journal article" date="2015" name="Nature">
        <title>Complex archaea that bridge the gap between prokaryotes and eukaryotes.</title>
        <authorList>
            <person name="Spang A."/>
            <person name="Saw J.H."/>
            <person name="Jorgensen S.L."/>
            <person name="Zaremba-Niedzwiedzka K."/>
            <person name="Martijn J."/>
            <person name="Lind A.E."/>
            <person name="van Eijk R."/>
            <person name="Schleper C."/>
            <person name="Guy L."/>
            <person name="Ettema T.J."/>
        </authorList>
    </citation>
    <scope>NUCLEOTIDE SEQUENCE</scope>
</reference>
<name>A0A0F9L765_9ZZZZ</name>
<proteinExistence type="predicted"/>